<sequence length="357" mass="38501">MPSGTTDLLVSTGIVVAVAVALGFAVPAAVKRAGRRWPPADALVRAARFPFRVLVLVIGLNAVVAANRPRGDGAEAWDTLALGLRILVIVNGAWLLSVVVLFVVDAALRRADLELDPRNAKRIRTQVQVARRVVVVAIVVLAFGAVLLSFDGVRAVGASLLASAGLVSVVAALAAQSTLGNLFAGLQLAFSDAIRIDDVVIVEDEYGTIEEITLSYVVVKLWDDRRLVLPCTYFTNTPFENWTRKDSEMMGTVELDLDWRIDLQGLRAEFERCLGETSLYNGRSSGLVVTNAVQGFVQVRASVTADDPGTLFDLRCFVRERLVGWVQAHNPDALPRQRFEVVGEQAAPSALFKPGAA</sequence>
<evidence type="ECO:0000256" key="5">
    <source>
        <dbReference type="SAM" id="Phobius"/>
    </source>
</evidence>
<keyword evidence="8" id="KW-1185">Reference proteome</keyword>
<dbReference type="Proteomes" id="UP000468687">
    <property type="component" value="Unassembled WGS sequence"/>
</dbReference>
<dbReference type="InterPro" id="IPR006685">
    <property type="entry name" value="MscS_channel_2nd"/>
</dbReference>
<gene>
    <name evidence="7" type="ORF">G3T38_00775</name>
</gene>
<keyword evidence="4 5" id="KW-0472">Membrane</keyword>
<evidence type="ECO:0000313" key="7">
    <source>
        <dbReference type="EMBL" id="NEN76804.1"/>
    </source>
</evidence>
<comment type="caution">
    <text evidence="7">The sequence shown here is derived from an EMBL/GenBank/DDBJ whole genome shotgun (WGS) entry which is preliminary data.</text>
</comment>
<protein>
    <submittedName>
        <fullName evidence="7">Mechanosensitive ion channel</fullName>
    </submittedName>
</protein>
<feature type="transmembrane region" description="Helical" evidence="5">
    <location>
        <begin position="156"/>
        <end position="175"/>
    </location>
</feature>
<evidence type="ECO:0000256" key="1">
    <source>
        <dbReference type="ARBA" id="ARBA00004370"/>
    </source>
</evidence>
<organism evidence="7 8">
    <name type="scientific">Nocardioides zeae</name>
    <dbReference type="NCBI Taxonomy" id="1457234"/>
    <lineage>
        <taxon>Bacteria</taxon>
        <taxon>Bacillati</taxon>
        <taxon>Actinomycetota</taxon>
        <taxon>Actinomycetes</taxon>
        <taxon>Propionibacteriales</taxon>
        <taxon>Nocardioidaceae</taxon>
        <taxon>Nocardioides</taxon>
    </lineage>
</organism>
<dbReference type="Gene3D" id="2.30.30.60">
    <property type="match status" value="1"/>
</dbReference>
<dbReference type="PANTHER" id="PTHR30566:SF25">
    <property type="entry name" value="INNER MEMBRANE PROTEIN"/>
    <property type="match status" value="1"/>
</dbReference>
<dbReference type="SUPFAM" id="SSF50182">
    <property type="entry name" value="Sm-like ribonucleoproteins"/>
    <property type="match status" value="1"/>
</dbReference>
<reference evidence="7 8" key="1">
    <citation type="journal article" date="2014" name="Int. J. Syst. Evol. Microbiol.">
        <title>Nocardioides zeae sp. nov., isolated from the stem of Zea mays.</title>
        <authorList>
            <person name="Glaeser S.P."/>
            <person name="McInroy J.A."/>
            <person name="Busse H.J."/>
            <person name="Kampfer P."/>
        </authorList>
    </citation>
    <scope>NUCLEOTIDE SEQUENCE [LARGE SCALE GENOMIC DNA]</scope>
    <source>
        <strain evidence="7 8">JCM 30728</strain>
    </source>
</reference>
<keyword evidence="3 5" id="KW-1133">Transmembrane helix</keyword>
<dbReference type="AlphaFoldDB" id="A0A6P0HEL6"/>
<evidence type="ECO:0000259" key="6">
    <source>
        <dbReference type="Pfam" id="PF00924"/>
    </source>
</evidence>
<feature type="transmembrane region" description="Helical" evidence="5">
    <location>
        <begin position="6"/>
        <end position="28"/>
    </location>
</feature>
<comment type="subcellular location">
    <subcellularLocation>
        <location evidence="1">Membrane</location>
    </subcellularLocation>
</comment>
<dbReference type="InterPro" id="IPR023408">
    <property type="entry name" value="MscS_beta-dom_sf"/>
</dbReference>
<dbReference type="Gene3D" id="1.10.287.1260">
    <property type="match status" value="1"/>
</dbReference>
<feature type="transmembrane region" description="Helical" evidence="5">
    <location>
        <begin position="129"/>
        <end position="150"/>
    </location>
</feature>
<feature type="transmembrane region" description="Helical" evidence="5">
    <location>
        <begin position="49"/>
        <end position="66"/>
    </location>
</feature>
<dbReference type="RefSeq" id="WP_163770172.1">
    <property type="nucleotide sequence ID" value="NZ_JAAGXA010000001.1"/>
</dbReference>
<dbReference type="Pfam" id="PF00924">
    <property type="entry name" value="MS_channel_2nd"/>
    <property type="match status" value="1"/>
</dbReference>
<evidence type="ECO:0000256" key="4">
    <source>
        <dbReference type="ARBA" id="ARBA00023136"/>
    </source>
</evidence>
<dbReference type="PANTHER" id="PTHR30566">
    <property type="entry name" value="YNAI-RELATED MECHANOSENSITIVE ION CHANNEL"/>
    <property type="match status" value="1"/>
</dbReference>
<evidence type="ECO:0000256" key="2">
    <source>
        <dbReference type="ARBA" id="ARBA00022692"/>
    </source>
</evidence>
<accession>A0A6P0HEL6</accession>
<dbReference type="EMBL" id="JAAGXA010000001">
    <property type="protein sequence ID" value="NEN76804.1"/>
    <property type="molecule type" value="Genomic_DNA"/>
</dbReference>
<proteinExistence type="predicted"/>
<keyword evidence="2 5" id="KW-0812">Transmembrane</keyword>
<dbReference type="GO" id="GO:0055085">
    <property type="term" value="P:transmembrane transport"/>
    <property type="evidence" value="ECO:0007669"/>
    <property type="project" value="InterPro"/>
</dbReference>
<dbReference type="InterPro" id="IPR010920">
    <property type="entry name" value="LSM_dom_sf"/>
</dbReference>
<feature type="domain" description="Mechanosensitive ion channel MscS" evidence="6">
    <location>
        <begin position="178"/>
        <end position="244"/>
    </location>
</feature>
<evidence type="ECO:0000313" key="8">
    <source>
        <dbReference type="Proteomes" id="UP000468687"/>
    </source>
</evidence>
<feature type="transmembrane region" description="Helical" evidence="5">
    <location>
        <begin position="86"/>
        <end position="108"/>
    </location>
</feature>
<dbReference type="GO" id="GO:0016020">
    <property type="term" value="C:membrane"/>
    <property type="evidence" value="ECO:0007669"/>
    <property type="project" value="UniProtKB-SubCell"/>
</dbReference>
<name>A0A6P0HEL6_9ACTN</name>
<evidence type="ECO:0000256" key="3">
    <source>
        <dbReference type="ARBA" id="ARBA00022989"/>
    </source>
</evidence>